<proteinExistence type="predicted"/>
<dbReference type="SMART" id="SM00530">
    <property type="entry name" value="HTH_XRE"/>
    <property type="match status" value="1"/>
</dbReference>
<dbReference type="RefSeq" id="WP_054646336.1">
    <property type="nucleotide sequence ID" value="NZ_CP014872.1"/>
</dbReference>
<reference evidence="2 3" key="1">
    <citation type="submission" date="2016-03" db="EMBL/GenBank/DDBJ databases">
        <title>Pediococcus and Lactobacillus from brewery environment - whole genome sequencing and assembly.</title>
        <authorList>
            <person name="Behr J."/>
            <person name="Geissler A.J."/>
            <person name="Vogel R.F."/>
        </authorList>
    </citation>
    <scope>NUCLEOTIDE SEQUENCE [LARGE SCALE GENOMIC DNA]</scope>
    <source>
        <strain evidence="2 3">TMW 1.481</strain>
    </source>
</reference>
<organism evidence="2 3">
    <name type="scientific">Fructilactobacillus lindneri</name>
    <dbReference type="NCBI Taxonomy" id="53444"/>
    <lineage>
        <taxon>Bacteria</taxon>
        <taxon>Bacillati</taxon>
        <taxon>Bacillota</taxon>
        <taxon>Bacilli</taxon>
        <taxon>Lactobacillales</taxon>
        <taxon>Lactobacillaceae</taxon>
        <taxon>Fructilactobacillus</taxon>
    </lineage>
</organism>
<dbReference type="KEGG" id="lle:AYR59_06505"/>
<dbReference type="SUPFAM" id="SSF48452">
    <property type="entry name" value="TPR-like"/>
    <property type="match status" value="1"/>
</dbReference>
<evidence type="ECO:0000313" key="2">
    <source>
        <dbReference type="EMBL" id="ANZ59681.1"/>
    </source>
</evidence>
<sequence length="297" mass="34518">MVIFPSSAMLKKIGLLVKERRQDLHMSQVELAKGICTQTTISTLENNGCFSKWELIPEIIKRLDIDVKEIENKSLYRYGERNLRQVELCLLTHKFSKALKLLSKIKKENLDSKDLLARFYCDLGFSQLFMDGSLDDVTTSFTTAIYKHTSKNNQMVISWSFLGMAIAYQRLRLQKRSLEYFKLAISKLNISLRNIHKKEDLWVNTQLALAVVVFGFEISEHQLVQKECDLVMNILRCNYSYYCLKDFYYVKGISLKAENKEEAAEKLFMQSNGLCCLRSSNNVQKLLKINQYDVVKQ</sequence>
<dbReference type="InterPro" id="IPR010982">
    <property type="entry name" value="Lambda_DNA-bd_dom_sf"/>
</dbReference>
<dbReference type="SUPFAM" id="SSF47413">
    <property type="entry name" value="lambda repressor-like DNA-binding domains"/>
    <property type="match status" value="1"/>
</dbReference>
<evidence type="ECO:0000259" key="1">
    <source>
        <dbReference type="PROSITE" id="PS50943"/>
    </source>
</evidence>
<dbReference type="EMBL" id="CP014907">
    <property type="protein sequence ID" value="ANZ59681.1"/>
    <property type="molecule type" value="Genomic_DNA"/>
</dbReference>
<feature type="domain" description="HTH cro/C1-type" evidence="1">
    <location>
        <begin position="17"/>
        <end position="70"/>
    </location>
</feature>
<dbReference type="AlphaFoldDB" id="A0AB33BCU6"/>
<dbReference type="InterPro" id="IPR011990">
    <property type="entry name" value="TPR-like_helical_dom_sf"/>
</dbReference>
<accession>A0AB33BCU6</accession>
<dbReference type="GeneID" id="61250490"/>
<gene>
    <name evidence="2" type="ORF">AYR59_06505</name>
</gene>
<evidence type="ECO:0000313" key="3">
    <source>
        <dbReference type="Proteomes" id="UP000093346"/>
    </source>
</evidence>
<dbReference type="Gene3D" id="1.25.40.10">
    <property type="entry name" value="Tetratricopeptide repeat domain"/>
    <property type="match status" value="1"/>
</dbReference>
<protein>
    <recommendedName>
        <fullName evidence="1">HTH cro/C1-type domain-containing protein</fullName>
    </recommendedName>
</protein>
<dbReference type="GO" id="GO:0003677">
    <property type="term" value="F:DNA binding"/>
    <property type="evidence" value="ECO:0007669"/>
    <property type="project" value="InterPro"/>
</dbReference>
<dbReference type="CDD" id="cd00093">
    <property type="entry name" value="HTH_XRE"/>
    <property type="match status" value="1"/>
</dbReference>
<dbReference type="Proteomes" id="UP000093346">
    <property type="component" value="Chromosome"/>
</dbReference>
<name>A0AB33BCU6_9LACO</name>
<dbReference type="PROSITE" id="PS50943">
    <property type="entry name" value="HTH_CROC1"/>
    <property type="match status" value="1"/>
</dbReference>
<dbReference type="InterPro" id="IPR001387">
    <property type="entry name" value="Cro/C1-type_HTH"/>
</dbReference>